<comment type="caution">
    <text evidence="4">The sequence shown here is derived from an EMBL/GenBank/DDBJ whole genome shotgun (WGS) entry which is preliminary data.</text>
</comment>
<evidence type="ECO:0000259" key="3">
    <source>
        <dbReference type="Pfam" id="PF02517"/>
    </source>
</evidence>
<dbReference type="GO" id="GO:0004175">
    <property type="term" value="F:endopeptidase activity"/>
    <property type="evidence" value="ECO:0007669"/>
    <property type="project" value="UniProtKB-ARBA"/>
</dbReference>
<keyword evidence="2" id="KW-0472">Membrane</keyword>
<evidence type="ECO:0000256" key="1">
    <source>
        <dbReference type="ARBA" id="ARBA00009067"/>
    </source>
</evidence>
<dbReference type="Proteomes" id="UP001249240">
    <property type="component" value="Unassembled WGS sequence"/>
</dbReference>
<organism evidence="4 5">
    <name type="scientific">Enterococcus raffinosus</name>
    <dbReference type="NCBI Taxonomy" id="71452"/>
    <lineage>
        <taxon>Bacteria</taxon>
        <taxon>Bacillati</taxon>
        <taxon>Bacillota</taxon>
        <taxon>Bacilli</taxon>
        <taxon>Lactobacillales</taxon>
        <taxon>Enterococcaceae</taxon>
        <taxon>Enterococcus</taxon>
    </lineage>
</organism>
<dbReference type="Pfam" id="PF02517">
    <property type="entry name" value="Rce1-like"/>
    <property type="match status" value="1"/>
</dbReference>
<name>A0AAW8SRY5_9ENTE</name>
<feature type="transmembrane region" description="Helical" evidence="2">
    <location>
        <begin position="7"/>
        <end position="27"/>
    </location>
</feature>
<dbReference type="InterPro" id="IPR003675">
    <property type="entry name" value="Rce1/LyrA-like_dom"/>
</dbReference>
<reference evidence="4" key="1">
    <citation type="submission" date="2023-03" db="EMBL/GenBank/DDBJ databases">
        <authorList>
            <person name="Shen W."/>
            <person name="Cai J."/>
        </authorList>
    </citation>
    <scope>NUCLEOTIDE SEQUENCE</scope>
    <source>
        <strain evidence="4">B646-2</strain>
    </source>
</reference>
<evidence type="ECO:0000313" key="4">
    <source>
        <dbReference type="EMBL" id="MDT2536808.1"/>
    </source>
</evidence>
<sequence length="221" mass="25180">MNYIRRFFVVIALYIMSLFYPFIYGLLKDLLLSSSNSMNYILGSFVIAISIILNIGLVFYFAKNLGFIGFDKEFFTKRNFALIFLGFILLRMIAYIGYLILENQGGNATINDQLIWKTFSQGNPIITVLMMAIAAPIMEEIIFRGAIINYWLKDFPIIGVLVSSIIFASLHSTSNITSYFIYFFMGFVLAILFFKTKRIEVSIGAHILNNLLPAISIIFSL</sequence>
<dbReference type="InterPro" id="IPR052710">
    <property type="entry name" value="CAAX_protease"/>
</dbReference>
<feature type="transmembrane region" description="Helical" evidence="2">
    <location>
        <begin position="39"/>
        <end position="60"/>
    </location>
</feature>
<keyword evidence="2" id="KW-0812">Transmembrane</keyword>
<feature type="transmembrane region" description="Helical" evidence="2">
    <location>
        <begin position="201"/>
        <end position="219"/>
    </location>
</feature>
<dbReference type="RefSeq" id="WP_028020609.1">
    <property type="nucleotide sequence ID" value="NZ_CABLCA010000049.1"/>
</dbReference>
<dbReference type="PANTHER" id="PTHR36435:SF1">
    <property type="entry name" value="CAAX AMINO TERMINAL PROTEASE FAMILY PROTEIN"/>
    <property type="match status" value="1"/>
</dbReference>
<proteinExistence type="inferred from homology"/>
<protein>
    <submittedName>
        <fullName evidence="4">Type II CAAX endopeptidase family protein</fullName>
    </submittedName>
</protein>
<feature type="domain" description="CAAX prenyl protease 2/Lysostaphin resistance protein A-like" evidence="3">
    <location>
        <begin position="123"/>
        <end position="212"/>
    </location>
</feature>
<evidence type="ECO:0000256" key="2">
    <source>
        <dbReference type="SAM" id="Phobius"/>
    </source>
</evidence>
<gene>
    <name evidence="4" type="ORF">P7D78_01615</name>
</gene>
<evidence type="ECO:0000313" key="5">
    <source>
        <dbReference type="Proteomes" id="UP001249240"/>
    </source>
</evidence>
<feature type="transmembrane region" description="Helical" evidence="2">
    <location>
        <begin position="80"/>
        <end position="101"/>
    </location>
</feature>
<accession>A0AAW8SRY5</accession>
<feature type="transmembrane region" description="Helical" evidence="2">
    <location>
        <begin position="176"/>
        <end position="194"/>
    </location>
</feature>
<comment type="similarity">
    <text evidence="1">Belongs to the UPF0177 family.</text>
</comment>
<dbReference type="PANTHER" id="PTHR36435">
    <property type="entry name" value="SLR1288 PROTEIN"/>
    <property type="match status" value="1"/>
</dbReference>
<feature type="transmembrane region" description="Helical" evidence="2">
    <location>
        <begin position="121"/>
        <end position="138"/>
    </location>
</feature>
<keyword evidence="2" id="KW-1133">Transmembrane helix</keyword>
<dbReference type="AlphaFoldDB" id="A0AAW8SRY5"/>
<dbReference type="EMBL" id="JARPXM010000001">
    <property type="protein sequence ID" value="MDT2536808.1"/>
    <property type="molecule type" value="Genomic_DNA"/>
</dbReference>
<dbReference type="GO" id="GO:0080120">
    <property type="term" value="P:CAAX-box protein maturation"/>
    <property type="evidence" value="ECO:0007669"/>
    <property type="project" value="UniProtKB-ARBA"/>
</dbReference>
<feature type="transmembrane region" description="Helical" evidence="2">
    <location>
        <begin position="150"/>
        <end position="170"/>
    </location>
</feature>